<keyword evidence="3" id="KW-1185">Reference proteome</keyword>
<keyword evidence="1" id="KW-0472">Membrane</keyword>
<organism evidence="3">
    <name type="scientific">Laccaria bicolor (strain S238N-H82 / ATCC MYA-4686)</name>
    <name type="common">Bicoloured deceiver</name>
    <name type="synonym">Laccaria laccata var. bicolor</name>
    <dbReference type="NCBI Taxonomy" id="486041"/>
    <lineage>
        <taxon>Eukaryota</taxon>
        <taxon>Fungi</taxon>
        <taxon>Dikarya</taxon>
        <taxon>Basidiomycota</taxon>
        <taxon>Agaricomycotina</taxon>
        <taxon>Agaricomycetes</taxon>
        <taxon>Agaricomycetidae</taxon>
        <taxon>Agaricales</taxon>
        <taxon>Agaricineae</taxon>
        <taxon>Hydnangiaceae</taxon>
        <taxon>Laccaria</taxon>
    </lineage>
</organism>
<evidence type="ECO:0000313" key="2">
    <source>
        <dbReference type="EMBL" id="EDR11713.1"/>
    </source>
</evidence>
<gene>
    <name evidence="2" type="ORF">LACBIDRAFT_324461</name>
</gene>
<accession>B0D1W4</accession>
<dbReference type="EMBL" id="DS547095">
    <property type="protein sequence ID" value="EDR11713.1"/>
    <property type="molecule type" value="Genomic_DNA"/>
</dbReference>
<protein>
    <submittedName>
        <fullName evidence="2">Predicted protein</fullName>
    </submittedName>
</protein>
<dbReference type="AlphaFoldDB" id="B0D1W4"/>
<dbReference type="GeneID" id="6073396"/>
<dbReference type="KEGG" id="lbc:LACBIDRAFT_324461"/>
<proteinExistence type="predicted"/>
<dbReference type="InParanoid" id="B0D1W4"/>
<keyword evidence="1" id="KW-1133">Transmembrane helix</keyword>
<reference evidence="2 3" key="1">
    <citation type="journal article" date="2008" name="Nature">
        <title>The genome of Laccaria bicolor provides insights into mycorrhizal symbiosis.</title>
        <authorList>
            <person name="Martin F."/>
            <person name="Aerts A."/>
            <person name="Ahren D."/>
            <person name="Brun A."/>
            <person name="Danchin E.G.J."/>
            <person name="Duchaussoy F."/>
            <person name="Gibon J."/>
            <person name="Kohler A."/>
            <person name="Lindquist E."/>
            <person name="Pereda V."/>
            <person name="Salamov A."/>
            <person name="Shapiro H.J."/>
            <person name="Wuyts J."/>
            <person name="Blaudez D."/>
            <person name="Buee M."/>
            <person name="Brokstein P."/>
            <person name="Canbaeck B."/>
            <person name="Cohen D."/>
            <person name="Courty P.E."/>
            <person name="Coutinho P.M."/>
            <person name="Delaruelle C."/>
            <person name="Detter J.C."/>
            <person name="Deveau A."/>
            <person name="DiFazio S."/>
            <person name="Duplessis S."/>
            <person name="Fraissinet-Tachet L."/>
            <person name="Lucic E."/>
            <person name="Frey-Klett P."/>
            <person name="Fourrey C."/>
            <person name="Feussner I."/>
            <person name="Gay G."/>
            <person name="Grimwood J."/>
            <person name="Hoegger P.J."/>
            <person name="Jain P."/>
            <person name="Kilaru S."/>
            <person name="Labbe J."/>
            <person name="Lin Y.C."/>
            <person name="Legue V."/>
            <person name="Le Tacon F."/>
            <person name="Marmeisse R."/>
            <person name="Melayah D."/>
            <person name="Montanini B."/>
            <person name="Muratet M."/>
            <person name="Nehls U."/>
            <person name="Niculita-Hirzel H."/>
            <person name="Oudot-Le Secq M.P."/>
            <person name="Peter M."/>
            <person name="Quesneville H."/>
            <person name="Rajashekar B."/>
            <person name="Reich M."/>
            <person name="Rouhier N."/>
            <person name="Schmutz J."/>
            <person name="Yin T."/>
            <person name="Chalot M."/>
            <person name="Henrissat B."/>
            <person name="Kuees U."/>
            <person name="Lucas S."/>
            <person name="Van de Peer Y."/>
            <person name="Podila G.K."/>
            <person name="Polle A."/>
            <person name="Pukkila P.J."/>
            <person name="Richardson P.M."/>
            <person name="Rouze P."/>
            <person name="Sanders I.R."/>
            <person name="Stajich J.E."/>
            <person name="Tunlid A."/>
            <person name="Tuskan G."/>
            <person name="Grigoriev I.V."/>
        </authorList>
    </citation>
    <scope>NUCLEOTIDE SEQUENCE [LARGE SCALE GENOMIC DNA]</scope>
    <source>
        <strain evidence="3">S238N-H82 / ATCC MYA-4686</strain>
    </source>
</reference>
<sequence>MPWHSVNSVSFPYKVHDFYAGPAATCACQVFLASMPPGRDPFASEDEFIAVLNAVQDHMSDFLTELMARDGGPTEQDSRELLELLVGWLAVPSDGHCIYDKHKQLSPDFLVNIVPPEDEDPVPIGLPGKCQKSQESVVVVNLLPRCNKEKGRAPPSSTLRRTSQHLAKALSVAPKEPVVEELPVPLPKHCGHPPKPEPIILKDELVFDKKRFKRIIECFRLDKLPSMKKAEDPMPTMPEPCLQCSIRKASTVENCLFWGWGVPCRPCDVSHVSSCAARDTICKRVSIHAPSALAALLDLVRQDSLHMCMPSAMLESICHRCNLNLREFANTLYELQFTGEIMTESLRDSFCKLGGGRGVASFRRPLHFKWSSHDSRRILSQGFGGLGFSFQPCRLSSSGWSLICAFIGYFILSAKRMKLCYTSLGMD</sequence>
<dbReference type="RefSeq" id="XP_001877610.1">
    <property type="nucleotide sequence ID" value="XM_001877575.1"/>
</dbReference>
<name>B0D1W4_LACBS</name>
<evidence type="ECO:0000256" key="1">
    <source>
        <dbReference type="SAM" id="Phobius"/>
    </source>
</evidence>
<dbReference type="Proteomes" id="UP000001194">
    <property type="component" value="Unassembled WGS sequence"/>
</dbReference>
<dbReference type="HOGENOM" id="CLU_642609_0_0_1"/>
<evidence type="ECO:0000313" key="3">
    <source>
        <dbReference type="Proteomes" id="UP000001194"/>
    </source>
</evidence>
<feature type="transmembrane region" description="Helical" evidence="1">
    <location>
        <begin position="395"/>
        <end position="412"/>
    </location>
</feature>
<keyword evidence="1" id="KW-0812">Transmembrane</keyword>